<reference evidence="3 4" key="1">
    <citation type="submission" date="2018-08" db="EMBL/GenBank/DDBJ databases">
        <title>Bacillus chawlae sp. nov., Bacillus glennii sp. nov., and Bacillus saganii sp. nov. Isolated from the Vehicle Assembly Building at Kennedy Space Center where the Viking Spacecraft were Assembled.</title>
        <authorList>
            <person name="Seuylemezian A."/>
            <person name="Vaishampayan P."/>
        </authorList>
    </citation>
    <scope>NUCLEOTIDE SEQUENCE [LARGE SCALE GENOMIC DNA]</scope>
    <source>
        <strain evidence="3 4">V44-8</strain>
    </source>
</reference>
<dbReference type="AlphaFoldDB" id="A0A372LJW7"/>
<evidence type="ECO:0000259" key="2">
    <source>
        <dbReference type="Pfam" id="PF13786"/>
    </source>
</evidence>
<dbReference type="OrthoDB" id="2455196at2"/>
<sequence length="374" mass="43098">MVSNKENMHRHTNLDQLQVPVSLENFTKKLPQRYQNGEFDDSRINQVDREWGEYEKRTRKQWSAVKKSAATVLAASACFLLFIGSGFVSPTMAKMVSKIPPLSTIYDRFDTPVQQIEKNLKKEGFPVKQVVEHVGGSKEGVYIFLDTSKEQVEEMKEGVEKTAFNIINSNQYKGTIYEDYYVEVKQHKEPSQEWKEEDARNQKEWDELAQIVEPILKFHDYKQSWGGGQNTVHLEFPNTESPEKIAEIEKNITDALKAAGKDNVKIERRIFNLAKEQQYQRWGNAISGIAGELKMYKKYKVSSVGYKSLKGEMMQIHIGIKLPSTDPKAAVLAADLRTMIEEFIHTDEIWNQVKQDDGHYEIIIKGKDKKIITE</sequence>
<name>A0A372LJW7_9BACI</name>
<evidence type="ECO:0000313" key="4">
    <source>
        <dbReference type="Proteomes" id="UP000262939"/>
    </source>
</evidence>
<keyword evidence="1" id="KW-0472">Membrane</keyword>
<feature type="transmembrane region" description="Helical" evidence="1">
    <location>
        <begin position="69"/>
        <end position="88"/>
    </location>
</feature>
<protein>
    <submittedName>
        <fullName evidence="3">DUF4179 domain-containing protein</fullName>
    </submittedName>
</protein>
<proteinExistence type="predicted"/>
<accession>A0A372LJW7</accession>
<dbReference type="EMBL" id="QVTD01000001">
    <property type="protein sequence ID" value="RFU66725.1"/>
    <property type="molecule type" value="Genomic_DNA"/>
</dbReference>
<dbReference type="Pfam" id="PF13786">
    <property type="entry name" value="DUF4179"/>
    <property type="match status" value="1"/>
</dbReference>
<dbReference type="InterPro" id="IPR025436">
    <property type="entry name" value="DUF4179"/>
</dbReference>
<evidence type="ECO:0000313" key="3">
    <source>
        <dbReference type="EMBL" id="RFU66725.1"/>
    </source>
</evidence>
<keyword evidence="1" id="KW-1133">Transmembrane helix</keyword>
<evidence type="ECO:0000256" key="1">
    <source>
        <dbReference type="SAM" id="Phobius"/>
    </source>
</evidence>
<organism evidence="3 4">
    <name type="scientific">Peribacillus glennii</name>
    <dbReference type="NCBI Taxonomy" id="2303991"/>
    <lineage>
        <taxon>Bacteria</taxon>
        <taxon>Bacillati</taxon>
        <taxon>Bacillota</taxon>
        <taxon>Bacilli</taxon>
        <taxon>Bacillales</taxon>
        <taxon>Bacillaceae</taxon>
        <taxon>Peribacillus</taxon>
    </lineage>
</organism>
<keyword evidence="4" id="KW-1185">Reference proteome</keyword>
<keyword evidence="1" id="KW-0812">Transmembrane</keyword>
<dbReference type="RefSeq" id="WP_117320696.1">
    <property type="nucleotide sequence ID" value="NZ_QVTD01000001.1"/>
</dbReference>
<gene>
    <name evidence="3" type="ORF">D0466_01040</name>
</gene>
<dbReference type="Proteomes" id="UP000262939">
    <property type="component" value="Unassembled WGS sequence"/>
</dbReference>
<comment type="caution">
    <text evidence="3">The sequence shown here is derived from an EMBL/GenBank/DDBJ whole genome shotgun (WGS) entry which is preliminary data.</text>
</comment>
<feature type="domain" description="DUF4179" evidence="2">
    <location>
        <begin position="66"/>
        <end position="124"/>
    </location>
</feature>